<dbReference type="GO" id="GO:0033617">
    <property type="term" value="P:mitochondrial respiratory chain complex IV assembly"/>
    <property type="evidence" value="ECO:0007669"/>
    <property type="project" value="TreeGrafter"/>
</dbReference>
<evidence type="ECO:0000256" key="2">
    <source>
        <dbReference type="ARBA" id="ARBA00008197"/>
    </source>
</evidence>
<keyword evidence="5" id="KW-1133">Transmembrane helix</keyword>
<dbReference type="PANTHER" id="PTHR28163:SF1">
    <property type="entry name" value="PROTEIN PET117 HOMOLOG, MITOCHONDRIAL"/>
    <property type="match status" value="1"/>
</dbReference>
<name>A0A6V7HKL8_9HYME</name>
<evidence type="ECO:0000313" key="6">
    <source>
        <dbReference type="EMBL" id="CAD1481285.1"/>
    </source>
</evidence>
<dbReference type="Proteomes" id="UP000752696">
    <property type="component" value="Unassembled WGS sequence"/>
</dbReference>
<reference evidence="6" key="1">
    <citation type="submission" date="2020-07" db="EMBL/GenBank/DDBJ databases">
        <authorList>
            <person name="Nazaruddin N."/>
        </authorList>
    </citation>
    <scope>NUCLEOTIDE SEQUENCE</scope>
</reference>
<evidence type="ECO:0000256" key="1">
    <source>
        <dbReference type="ARBA" id="ARBA00004173"/>
    </source>
</evidence>
<keyword evidence="7" id="KW-1185">Reference proteome</keyword>
<dbReference type="GO" id="GO:0005739">
    <property type="term" value="C:mitochondrion"/>
    <property type="evidence" value="ECO:0007669"/>
    <property type="project" value="UniProtKB-SubCell"/>
</dbReference>
<comment type="similarity">
    <text evidence="2">Belongs to the PET117 family.</text>
</comment>
<evidence type="ECO:0000313" key="7">
    <source>
        <dbReference type="Proteomes" id="UP000752696"/>
    </source>
</evidence>
<comment type="subcellular location">
    <subcellularLocation>
        <location evidence="1">Mitochondrion</location>
    </subcellularLocation>
</comment>
<dbReference type="AlphaFoldDB" id="A0A6V7HKL8"/>
<keyword evidence="5" id="KW-0472">Membrane</keyword>
<dbReference type="PANTHER" id="PTHR28163">
    <property type="entry name" value="PROTEIN PET117 HOMOLOG, MITOCHONDRIAL"/>
    <property type="match status" value="1"/>
</dbReference>
<keyword evidence="5" id="KW-0812">Transmembrane</keyword>
<evidence type="ECO:0008006" key="8">
    <source>
        <dbReference type="Google" id="ProtNLM"/>
    </source>
</evidence>
<dbReference type="Pfam" id="PF15786">
    <property type="entry name" value="PET117"/>
    <property type="match status" value="1"/>
</dbReference>
<evidence type="ECO:0000256" key="4">
    <source>
        <dbReference type="ARBA" id="ARBA00023128"/>
    </source>
</evidence>
<dbReference type="InterPro" id="IPR031568">
    <property type="entry name" value="Pet117"/>
</dbReference>
<keyword evidence="3" id="KW-0809">Transit peptide</keyword>
<protein>
    <recommendedName>
        <fullName evidence="8">Protein PET117 homolog, mitochondrial</fullName>
    </recommendedName>
</protein>
<comment type="caution">
    <text evidence="6">The sequence shown here is derived from an EMBL/GenBank/DDBJ whole genome shotgun (WGS) entry which is preliminary data.</text>
</comment>
<evidence type="ECO:0000256" key="3">
    <source>
        <dbReference type="ARBA" id="ARBA00022946"/>
    </source>
</evidence>
<accession>A0A6V7HKL8</accession>
<dbReference type="EMBL" id="CAJDYZ010013708">
    <property type="protein sequence ID" value="CAD1481285.1"/>
    <property type="molecule type" value="Genomic_DNA"/>
</dbReference>
<evidence type="ECO:0000256" key="5">
    <source>
        <dbReference type="SAM" id="Phobius"/>
    </source>
</evidence>
<gene>
    <name evidence="6" type="ORF">MHI_LOCUS999309</name>
</gene>
<proteinExistence type="inferred from homology"/>
<organism evidence="6 7">
    <name type="scientific">Heterotrigona itama</name>
    <dbReference type="NCBI Taxonomy" id="395501"/>
    <lineage>
        <taxon>Eukaryota</taxon>
        <taxon>Metazoa</taxon>
        <taxon>Ecdysozoa</taxon>
        <taxon>Arthropoda</taxon>
        <taxon>Hexapoda</taxon>
        <taxon>Insecta</taxon>
        <taxon>Pterygota</taxon>
        <taxon>Neoptera</taxon>
        <taxon>Endopterygota</taxon>
        <taxon>Hymenoptera</taxon>
        <taxon>Apocrita</taxon>
        <taxon>Aculeata</taxon>
        <taxon>Apoidea</taxon>
        <taxon>Anthophila</taxon>
        <taxon>Apidae</taxon>
        <taxon>Heterotrigona</taxon>
    </lineage>
</organism>
<feature type="transmembrane region" description="Helical" evidence="5">
    <location>
        <begin position="19"/>
        <end position="37"/>
    </location>
</feature>
<dbReference type="OrthoDB" id="76305at2759"/>
<keyword evidence="4" id="KW-0496">Mitochondrion</keyword>
<sequence length="83" mass="9507">MCVCIQRNSEKDMSLASKITFTLCCATSVGMIGYVHYTQEAERKQLEVGVQRDIERQERHKLLSTVLTQETQLKLTDKLLETS</sequence>